<gene>
    <name evidence="2" type="ORF">CEE63_13285</name>
</gene>
<evidence type="ECO:0000313" key="3">
    <source>
        <dbReference type="Proteomes" id="UP000197090"/>
    </source>
</evidence>
<dbReference type="Proteomes" id="UP000197090">
    <property type="component" value="Unassembled WGS sequence"/>
</dbReference>
<evidence type="ECO:0000259" key="1">
    <source>
        <dbReference type="Pfam" id="PF14280"/>
    </source>
</evidence>
<organism evidence="2 3">
    <name type="scientific">Stenotrophomonas maltophilia</name>
    <name type="common">Pseudomonas maltophilia</name>
    <name type="synonym">Xanthomonas maltophilia</name>
    <dbReference type="NCBI Taxonomy" id="40324"/>
    <lineage>
        <taxon>Bacteria</taxon>
        <taxon>Pseudomonadati</taxon>
        <taxon>Pseudomonadota</taxon>
        <taxon>Gammaproteobacteria</taxon>
        <taxon>Lysobacterales</taxon>
        <taxon>Lysobacteraceae</taxon>
        <taxon>Stenotrophomonas</taxon>
        <taxon>Stenotrophomonas maltophilia group</taxon>
    </lineage>
</organism>
<comment type="caution">
    <text evidence="2">The sequence shown here is derived from an EMBL/GenBank/DDBJ whole genome shotgun (WGS) entry which is preliminary data.</text>
</comment>
<dbReference type="InterPro" id="IPR025375">
    <property type="entry name" value="DUF4365"/>
</dbReference>
<proteinExistence type="predicted"/>
<dbReference type="EMBL" id="NIVX01000083">
    <property type="protein sequence ID" value="OWQ72816.1"/>
    <property type="molecule type" value="Genomic_DNA"/>
</dbReference>
<reference evidence="2 3" key="1">
    <citation type="submission" date="2017-06" db="EMBL/GenBank/DDBJ databases">
        <authorList>
            <person name="Kim H.J."/>
            <person name="Triplett B.A."/>
        </authorList>
    </citation>
    <scope>NUCLEOTIDE SEQUENCE [LARGE SCALE GENOMIC DNA]</scope>
    <source>
        <strain evidence="2 3">594</strain>
    </source>
</reference>
<dbReference type="RefSeq" id="WP_088497276.1">
    <property type="nucleotide sequence ID" value="NZ_NIVX01000083.1"/>
</dbReference>
<feature type="domain" description="DUF4365" evidence="1">
    <location>
        <begin position="28"/>
        <end position="153"/>
    </location>
</feature>
<protein>
    <recommendedName>
        <fullName evidence="1">DUF4365 domain-containing protein</fullName>
    </recommendedName>
</protein>
<evidence type="ECO:0000313" key="2">
    <source>
        <dbReference type="EMBL" id="OWQ72816.1"/>
    </source>
</evidence>
<sequence length="1324" mass="145362">MGASTDRPGRGNSQLIGQDAASAFSASRPRRWAISGQNEADYGIDYLVTSFNREEVAEHIFQVQLKGTTNSSARLSDGINFSHSFDRATLNLWHSAITPVVVIAVDFIDEQDPKTAPVYYKFVSPELDDLLTGIPENQASAVIRIPRRQILTRDLDLSKEFDTYLTEYHEARRQNRERIHAGGDRIAQESYSLHIARDSTRSRDQLFEIADAGLEEVISTTSSSGKLQQALTIVRDGDVRRALFESESLINDSSLTSDLERGIAEFIRYQSLSLAGKHAEADHHLSNASLLAPEVDAIKGATAQNELDDIPLGPSGATLRVALIERLSSSTGPSCRIILSKLHALERNFSAARESIKEISSNAAAIARVTITILEGDWPKVISEVTSASTLPGLTRLQELTLVIFEARARFQLSMGQLTWPEEGELTIPPSGIQGMDLDQLSEAHELARRALLIAHGLTWPAVINYIVDVVAISAMALGRLDAIMPTLASLALERAHDYQIRQTVSRLALNSDQPALVIKLREKAGPAALTADEELTVGVAACQIGNPTLGFKYVGATDLSALPDSDINLASLLMIGAAANAASRNDIYSKISERLRNSNNSMIYGAMLDATVAVRNSSLSRVDALQNLANEWEKLGRPDPIAKHVILNSDTSDREEAERVILMGEHLSGHAVFDEDQVLAIGRSYLTLNNYDSAIEVLSKGSRQYRSPRIMSLLGISLELGGYPGRAFSIFTELVDNGTASESTCRNFINGAVRFGLTEKAETIVRGQLMSATDRKVRLQLLSMLYQIESLSSSRNKVLWDIANQYGSISDRDDEEEEGTFLQLALMASSGSENPGDDQLALDLRSRIDSFVAKFPSSKHFRSFKMPDSSHPDDLIDALNAAIGITPEEQHRHKSTLRALEMGELPVPFSWRPRIFLRNVPDVLTLWHLRKLAPVENAAWHFSTYAAGLSRTKPKDLRTGPVVISLVSLLVLDELEILDLALDTFETVIVARGTLISLQNTRGMAGSGVGKDRASRIITALTARLPKIRHPHFPPDDSINKERPWHAEENLAVRTIDCVYYCDDIIESIMVCHIDPSEIEPDAPSISTVDFLSFLNRCGLMNAEVVSNKLAQLVGLKIGIQVETAYLLSAISDELRSSDSWQAATGAIFQNCSFAKLLNGIWTPTRPFENLLTHFAETISSYIEPEEAQQGALPLLWERWITAIRLQDKPNIATLQKAALAFIVAAQRIREKQGVARLWTSFWNAIGHSSVAPDQHDDPDIVGTRAVAAMLGDLQGRKASADVADVSKHIRSGLDSNAQLDAIYSDQYLQSSASAAINAIREK</sequence>
<dbReference type="Pfam" id="PF14280">
    <property type="entry name" value="DUF4365"/>
    <property type="match status" value="1"/>
</dbReference>
<accession>A0A246I3I4</accession>
<name>A0A246I3I4_STEMA</name>